<keyword evidence="2" id="KW-0012">Acyltransferase</keyword>
<reference evidence="5 6" key="1">
    <citation type="submission" date="2022-07" db="EMBL/GenBank/DDBJ databases">
        <authorList>
            <person name="Phongsopitanun W."/>
            <person name="Tanasupawat S."/>
        </authorList>
    </citation>
    <scope>NUCLEOTIDE SEQUENCE [LARGE SCALE GENOMIC DNA]</scope>
    <source>
        <strain evidence="5 6">RCU-064</strain>
    </source>
</reference>
<dbReference type="PROSITE" id="PS51186">
    <property type="entry name" value="GNAT"/>
    <property type="match status" value="1"/>
</dbReference>
<evidence type="ECO:0000256" key="2">
    <source>
        <dbReference type="ARBA" id="ARBA00023315"/>
    </source>
</evidence>
<dbReference type="EMBL" id="JANIAA010000029">
    <property type="protein sequence ID" value="MCQ8192843.1"/>
    <property type="molecule type" value="Genomic_DNA"/>
</dbReference>
<comment type="similarity">
    <text evidence="3">Belongs to the acetyltransferase family. RimJ subfamily.</text>
</comment>
<dbReference type="Proteomes" id="UP001204746">
    <property type="component" value="Unassembled WGS sequence"/>
</dbReference>
<dbReference type="InterPro" id="IPR051531">
    <property type="entry name" value="N-acetyltransferase"/>
</dbReference>
<dbReference type="PANTHER" id="PTHR43792">
    <property type="entry name" value="GNAT FAMILY, PUTATIVE (AFU_ORTHOLOGUE AFUA_3G00765)-RELATED-RELATED"/>
    <property type="match status" value="1"/>
</dbReference>
<dbReference type="PANTHER" id="PTHR43792:SF8">
    <property type="entry name" value="[RIBOSOMAL PROTEIN US5]-ALANINE N-ACETYLTRANSFERASE"/>
    <property type="match status" value="1"/>
</dbReference>
<dbReference type="InterPro" id="IPR000182">
    <property type="entry name" value="GNAT_dom"/>
</dbReference>
<comment type="caution">
    <text evidence="5">The sequence shown here is derived from an EMBL/GenBank/DDBJ whole genome shotgun (WGS) entry which is preliminary data.</text>
</comment>
<accession>A0ABT1V638</accession>
<feature type="domain" description="N-acetyltransferase" evidence="4">
    <location>
        <begin position="24"/>
        <end position="171"/>
    </location>
</feature>
<evidence type="ECO:0000313" key="6">
    <source>
        <dbReference type="Proteomes" id="UP001204746"/>
    </source>
</evidence>
<proteinExistence type="inferred from homology"/>
<evidence type="ECO:0000256" key="3">
    <source>
        <dbReference type="ARBA" id="ARBA00038502"/>
    </source>
</evidence>
<dbReference type="InterPro" id="IPR016181">
    <property type="entry name" value="Acyl_CoA_acyltransferase"/>
</dbReference>
<evidence type="ECO:0000259" key="4">
    <source>
        <dbReference type="PROSITE" id="PS51186"/>
    </source>
</evidence>
<name>A0ABT1V638_9ACTN</name>
<dbReference type="Pfam" id="PF13302">
    <property type="entry name" value="Acetyltransf_3"/>
    <property type="match status" value="1"/>
</dbReference>
<dbReference type="SUPFAM" id="SSF55729">
    <property type="entry name" value="Acyl-CoA N-acyltransferases (Nat)"/>
    <property type="match status" value="1"/>
</dbReference>
<sequence length="185" mass="20861">MPDVRYVAEGTRAAISHTRREDAAEFTRRARESRPFHRPWLTLPTSESAFQYYIAQLEREDREGFLVHARETGDMAGFININNIVRGAFQCGSIGYGAFPPAAGRGYMSEGLGLVLRHAFGPLGLHRVEVNIQPGNKASIGLVKRHGFRLEGFSPDFLYIEGAWRDHERWALTSDMLNQRTDDPA</sequence>
<gene>
    <name evidence="5" type="ORF">NP777_32230</name>
</gene>
<dbReference type="RefSeq" id="WP_256653699.1">
    <property type="nucleotide sequence ID" value="NZ_JANIAA010000029.1"/>
</dbReference>
<evidence type="ECO:0000313" key="5">
    <source>
        <dbReference type="EMBL" id="MCQ8192843.1"/>
    </source>
</evidence>
<keyword evidence="1" id="KW-0808">Transferase</keyword>
<evidence type="ECO:0000256" key="1">
    <source>
        <dbReference type="ARBA" id="ARBA00022679"/>
    </source>
</evidence>
<dbReference type="Gene3D" id="3.40.630.30">
    <property type="match status" value="1"/>
</dbReference>
<keyword evidence="6" id="KW-1185">Reference proteome</keyword>
<organism evidence="5 6">
    <name type="scientific">Streptomyces rugosispiralis</name>
    <dbReference type="NCBI Taxonomy" id="2967341"/>
    <lineage>
        <taxon>Bacteria</taxon>
        <taxon>Bacillati</taxon>
        <taxon>Actinomycetota</taxon>
        <taxon>Actinomycetes</taxon>
        <taxon>Kitasatosporales</taxon>
        <taxon>Streptomycetaceae</taxon>
        <taxon>Streptomyces</taxon>
    </lineage>
</organism>
<protein>
    <submittedName>
        <fullName evidence="5">GNAT family N-acetyltransferase</fullName>
    </submittedName>
</protein>